<proteinExistence type="predicted"/>
<reference evidence="1 2" key="1">
    <citation type="journal article" date="2018" name="Biotechnol. Adv.">
        <title>Improved genomic resources and new bioinformatic workflow for the carcinogenic parasite Clonorchis sinensis: Biotechnological implications.</title>
        <authorList>
            <person name="Wang D."/>
            <person name="Korhonen P.K."/>
            <person name="Gasser R.B."/>
            <person name="Young N.D."/>
        </authorList>
    </citation>
    <scope>NUCLEOTIDE SEQUENCE [LARGE SCALE GENOMIC DNA]</scope>
    <source>
        <strain evidence="1">Cs-k2</strain>
    </source>
</reference>
<accession>A0A3R7DN82</accession>
<comment type="caution">
    <text evidence="1">The sequence shown here is derived from an EMBL/GenBank/DDBJ whole genome shotgun (WGS) entry which is preliminary data.</text>
</comment>
<sequence>MHSIDQSEMNRQAVRLPSNRVLARTQNCEGSGGVEFRQSIGIFKKRSDVDPIEYLEVHTSNVLFREGAPHHQQNDECLLSRFSWLSAKDIFEKSQISKSFLASILVMPSGPVSPCTTKAFAEPPPNNTWTHFSSSRGRWQSDDHCFAAIVFIRIALAFEPQDSKSVEMALATWLEREFTDRKFRGSNPTSASRLPLSRPGQPGSISTLVQLSGGMTARY</sequence>
<reference evidence="1 2" key="2">
    <citation type="journal article" date="2021" name="Genomics">
        <title>High-quality reference genome for Clonorchis sinensis.</title>
        <authorList>
            <person name="Young N.D."/>
            <person name="Stroehlein A.J."/>
            <person name="Kinkar L."/>
            <person name="Wang T."/>
            <person name="Sohn W.M."/>
            <person name="Chang B.C.H."/>
            <person name="Kaur P."/>
            <person name="Weisz D."/>
            <person name="Dudchenko O."/>
            <person name="Aiden E.L."/>
            <person name="Korhonen P.K."/>
            <person name="Gasser R.B."/>
        </authorList>
    </citation>
    <scope>NUCLEOTIDE SEQUENCE [LARGE SCALE GENOMIC DNA]</scope>
    <source>
        <strain evidence="1">Cs-k2</strain>
    </source>
</reference>
<protein>
    <submittedName>
        <fullName evidence="1">Uncharacterized protein</fullName>
    </submittedName>
</protein>
<evidence type="ECO:0000313" key="1">
    <source>
        <dbReference type="EMBL" id="KAG5443621.1"/>
    </source>
</evidence>
<dbReference type="AlphaFoldDB" id="A0A3R7DN82"/>
<name>A0A3R7DN82_CLOSI</name>
<dbReference type="Proteomes" id="UP000286415">
    <property type="component" value="Unassembled WGS sequence"/>
</dbReference>
<keyword evidence="2" id="KW-1185">Reference proteome</keyword>
<gene>
    <name evidence="1" type="ORF">CSKR_102520</name>
</gene>
<dbReference type="EMBL" id="NIRI02000056">
    <property type="protein sequence ID" value="KAG5443621.1"/>
    <property type="molecule type" value="Genomic_DNA"/>
</dbReference>
<evidence type="ECO:0000313" key="2">
    <source>
        <dbReference type="Proteomes" id="UP000286415"/>
    </source>
</evidence>
<dbReference type="InParanoid" id="A0A3R7DN82"/>
<organism evidence="1 2">
    <name type="scientific">Clonorchis sinensis</name>
    <name type="common">Chinese liver fluke</name>
    <dbReference type="NCBI Taxonomy" id="79923"/>
    <lineage>
        <taxon>Eukaryota</taxon>
        <taxon>Metazoa</taxon>
        <taxon>Spiralia</taxon>
        <taxon>Lophotrochozoa</taxon>
        <taxon>Platyhelminthes</taxon>
        <taxon>Trematoda</taxon>
        <taxon>Digenea</taxon>
        <taxon>Opisthorchiida</taxon>
        <taxon>Opisthorchiata</taxon>
        <taxon>Opisthorchiidae</taxon>
        <taxon>Clonorchis</taxon>
    </lineage>
</organism>